<protein>
    <submittedName>
        <fullName evidence="1">Uncharacterized protein</fullName>
    </submittedName>
</protein>
<evidence type="ECO:0000313" key="1">
    <source>
        <dbReference type="EMBL" id="RLE11472.1"/>
    </source>
</evidence>
<name>A0A662DBI0_UNCAE</name>
<evidence type="ECO:0000313" key="2">
    <source>
        <dbReference type="Proteomes" id="UP000267654"/>
    </source>
</evidence>
<accession>A0A662DBI0</accession>
<dbReference type="EMBL" id="QMQB01000242">
    <property type="protein sequence ID" value="RLE11472.1"/>
    <property type="molecule type" value="Genomic_DNA"/>
</dbReference>
<organism evidence="1 2">
    <name type="scientific">Aerophobetes bacterium</name>
    <dbReference type="NCBI Taxonomy" id="2030807"/>
    <lineage>
        <taxon>Bacteria</taxon>
        <taxon>Candidatus Aerophobota</taxon>
    </lineage>
</organism>
<proteinExistence type="predicted"/>
<comment type="caution">
    <text evidence="1">The sequence shown here is derived from an EMBL/GenBank/DDBJ whole genome shotgun (WGS) entry which is preliminary data.</text>
</comment>
<dbReference type="Proteomes" id="UP000267654">
    <property type="component" value="Unassembled WGS sequence"/>
</dbReference>
<gene>
    <name evidence="1" type="ORF">DRI96_06140</name>
</gene>
<dbReference type="AlphaFoldDB" id="A0A662DBI0"/>
<reference evidence="1 2" key="1">
    <citation type="submission" date="2018-06" db="EMBL/GenBank/DDBJ databases">
        <title>Extensive metabolic versatility and redundancy in microbially diverse, dynamic hydrothermal sediments.</title>
        <authorList>
            <person name="Dombrowski N."/>
            <person name="Teske A."/>
            <person name="Baker B.J."/>
        </authorList>
    </citation>
    <scope>NUCLEOTIDE SEQUENCE [LARGE SCALE GENOMIC DNA]</scope>
    <source>
        <strain evidence="1">B19_G9</strain>
    </source>
</reference>
<sequence length="60" mass="6753">MTREGKLLKNSTTHQWRLCQEEAWLKLSDVYLQGILLGHPGGSSALLEYTLRGINLGKKV</sequence>